<dbReference type="InParanoid" id="A0A0C3E9Q1"/>
<dbReference type="HOGENOM" id="CLU_1595518_0_0_1"/>
<proteinExistence type="predicted"/>
<organism evidence="2 3">
    <name type="scientific">Scleroderma citrinum Foug A</name>
    <dbReference type="NCBI Taxonomy" id="1036808"/>
    <lineage>
        <taxon>Eukaryota</taxon>
        <taxon>Fungi</taxon>
        <taxon>Dikarya</taxon>
        <taxon>Basidiomycota</taxon>
        <taxon>Agaricomycotina</taxon>
        <taxon>Agaricomycetes</taxon>
        <taxon>Agaricomycetidae</taxon>
        <taxon>Boletales</taxon>
        <taxon>Sclerodermatineae</taxon>
        <taxon>Sclerodermataceae</taxon>
        <taxon>Scleroderma</taxon>
    </lineage>
</organism>
<evidence type="ECO:0000313" key="3">
    <source>
        <dbReference type="Proteomes" id="UP000053989"/>
    </source>
</evidence>
<evidence type="ECO:0000313" key="2">
    <source>
        <dbReference type="EMBL" id="KIM65079.1"/>
    </source>
</evidence>
<evidence type="ECO:0000256" key="1">
    <source>
        <dbReference type="SAM" id="Phobius"/>
    </source>
</evidence>
<sequence>MTFYLFSRVMPKRLLDDPCATHPVISVDHRARDRQYRHAVHKSQVVRTTNRCPFFESSCASEPIRLSQSLPPNKYSHSFYFPTSLLPLSNPRTRLPPVTAPLPTEEDCLPCCSKHQSSTAMRLVLYFFFLFASLTVVSACLDYGWKCRRKADCCDGKCGIICLSEEE</sequence>
<keyword evidence="3" id="KW-1185">Reference proteome</keyword>
<dbReference type="EMBL" id="KN822024">
    <property type="protein sequence ID" value="KIM65079.1"/>
    <property type="molecule type" value="Genomic_DNA"/>
</dbReference>
<reference evidence="2 3" key="1">
    <citation type="submission" date="2014-04" db="EMBL/GenBank/DDBJ databases">
        <authorList>
            <consortium name="DOE Joint Genome Institute"/>
            <person name="Kuo A."/>
            <person name="Kohler A."/>
            <person name="Nagy L.G."/>
            <person name="Floudas D."/>
            <person name="Copeland A."/>
            <person name="Barry K.W."/>
            <person name="Cichocki N."/>
            <person name="Veneault-Fourrey C."/>
            <person name="LaButti K."/>
            <person name="Lindquist E.A."/>
            <person name="Lipzen A."/>
            <person name="Lundell T."/>
            <person name="Morin E."/>
            <person name="Murat C."/>
            <person name="Sun H."/>
            <person name="Tunlid A."/>
            <person name="Henrissat B."/>
            <person name="Grigoriev I.V."/>
            <person name="Hibbett D.S."/>
            <person name="Martin F."/>
            <person name="Nordberg H.P."/>
            <person name="Cantor M.N."/>
            <person name="Hua S.X."/>
        </authorList>
    </citation>
    <scope>NUCLEOTIDE SEQUENCE [LARGE SCALE GENOMIC DNA]</scope>
    <source>
        <strain evidence="2 3">Foug A</strain>
    </source>
</reference>
<reference evidence="3" key="2">
    <citation type="submission" date="2015-01" db="EMBL/GenBank/DDBJ databases">
        <title>Evolutionary Origins and Diversification of the Mycorrhizal Mutualists.</title>
        <authorList>
            <consortium name="DOE Joint Genome Institute"/>
            <consortium name="Mycorrhizal Genomics Consortium"/>
            <person name="Kohler A."/>
            <person name="Kuo A."/>
            <person name="Nagy L.G."/>
            <person name="Floudas D."/>
            <person name="Copeland A."/>
            <person name="Barry K.W."/>
            <person name="Cichocki N."/>
            <person name="Veneault-Fourrey C."/>
            <person name="LaButti K."/>
            <person name="Lindquist E.A."/>
            <person name="Lipzen A."/>
            <person name="Lundell T."/>
            <person name="Morin E."/>
            <person name="Murat C."/>
            <person name="Riley R."/>
            <person name="Ohm R."/>
            <person name="Sun H."/>
            <person name="Tunlid A."/>
            <person name="Henrissat B."/>
            <person name="Grigoriev I.V."/>
            <person name="Hibbett D.S."/>
            <person name="Martin F."/>
        </authorList>
    </citation>
    <scope>NUCLEOTIDE SEQUENCE [LARGE SCALE GENOMIC DNA]</scope>
    <source>
        <strain evidence="3">Foug A</strain>
    </source>
</reference>
<dbReference type="Proteomes" id="UP000053989">
    <property type="component" value="Unassembled WGS sequence"/>
</dbReference>
<gene>
    <name evidence="2" type="ORF">SCLCIDRAFT_560720</name>
</gene>
<dbReference type="AlphaFoldDB" id="A0A0C3E9Q1"/>
<keyword evidence="1" id="KW-0812">Transmembrane</keyword>
<feature type="transmembrane region" description="Helical" evidence="1">
    <location>
        <begin position="123"/>
        <end position="145"/>
    </location>
</feature>
<keyword evidence="1" id="KW-0472">Membrane</keyword>
<name>A0A0C3E9Q1_9AGAM</name>
<protein>
    <submittedName>
        <fullName evidence="2">Uncharacterized protein</fullName>
    </submittedName>
</protein>
<accession>A0A0C3E9Q1</accession>
<keyword evidence="1" id="KW-1133">Transmembrane helix</keyword>